<accession>A0A495IM51</accession>
<dbReference type="EMBL" id="RBKS01000001">
    <property type="protein sequence ID" value="RKR76341.1"/>
    <property type="molecule type" value="Genomic_DNA"/>
</dbReference>
<dbReference type="Pfam" id="PF06912">
    <property type="entry name" value="DUF1275"/>
    <property type="match status" value="1"/>
</dbReference>
<feature type="transmembrane region" description="Helical" evidence="1">
    <location>
        <begin position="178"/>
        <end position="197"/>
    </location>
</feature>
<dbReference type="PANTHER" id="PTHR37314">
    <property type="entry name" value="SLR0142 PROTEIN"/>
    <property type="match status" value="1"/>
</dbReference>
<sequence>MTSEATPRARVHLALVLLALASGATDAFAFLLLGGIFTANMTGNLVLAGLFSRPDWLSTLAGAVTAVVCFAGSSFVGFWVIRPTANADSSLATLRLLGVAVVAAGLQLVIVAEWLVWEGHTTLPLQCAFIGCSAAALGLQTVLAKKISGAAGLTTTFVTGTLTSVMEELADRKRGSKAIQVVIVLSLSAGAFAGTALSSSVPVIAPVLPFVLVAAAVILVVSSRASLESMTAKR</sequence>
<dbReference type="Proteomes" id="UP000280008">
    <property type="component" value="Unassembled WGS sequence"/>
</dbReference>
<organism evidence="2 3">
    <name type="scientific">Frondihabitans australicus</name>
    <dbReference type="NCBI Taxonomy" id="386892"/>
    <lineage>
        <taxon>Bacteria</taxon>
        <taxon>Bacillati</taxon>
        <taxon>Actinomycetota</taxon>
        <taxon>Actinomycetes</taxon>
        <taxon>Micrococcales</taxon>
        <taxon>Microbacteriaceae</taxon>
        <taxon>Frondihabitans</taxon>
    </lineage>
</organism>
<evidence type="ECO:0000313" key="2">
    <source>
        <dbReference type="EMBL" id="RKR76341.1"/>
    </source>
</evidence>
<gene>
    <name evidence="2" type="ORF">C8E83_3510</name>
</gene>
<keyword evidence="1" id="KW-0472">Membrane</keyword>
<name>A0A495IM51_9MICO</name>
<evidence type="ECO:0000313" key="3">
    <source>
        <dbReference type="Proteomes" id="UP000280008"/>
    </source>
</evidence>
<feature type="transmembrane region" description="Helical" evidence="1">
    <location>
        <begin position="203"/>
        <end position="227"/>
    </location>
</feature>
<dbReference type="AlphaFoldDB" id="A0A495IM51"/>
<feature type="transmembrane region" description="Helical" evidence="1">
    <location>
        <begin position="93"/>
        <end position="117"/>
    </location>
</feature>
<dbReference type="PANTHER" id="PTHR37314:SF4">
    <property type="entry name" value="UPF0700 TRANSMEMBRANE PROTEIN YOAK"/>
    <property type="match status" value="1"/>
</dbReference>
<keyword evidence="1" id="KW-1133">Transmembrane helix</keyword>
<keyword evidence="1" id="KW-0812">Transmembrane</keyword>
<keyword evidence="3" id="KW-1185">Reference proteome</keyword>
<feature type="transmembrane region" description="Helical" evidence="1">
    <location>
        <begin position="56"/>
        <end position="81"/>
    </location>
</feature>
<reference evidence="2 3" key="1">
    <citation type="submission" date="2018-10" db="EMBL/GenBank/DDBJ databases">
        <title>Sequencing the genomes of 1000 actinobacteria strains.</title>
        <authorList>
            <person name="Klenk H.-P."/>
        </authorList>
    </citation>
    <scope>NUCLEOTIDE SEQUENCE [LARGE SCALE GENOMIC DNA]</scope>
    <source>
        <strain evidence="2 3">DSM 17894</strain>
    </source>
</reference>
<proteinExistence type="predicted"/>
<evidence type="ECO:0000256" key="1">
    <source>
        <dbReference type="SAM" id="Phobius"/>
    </source>
</evidence>
<feature type="transmembrane region" description="Helical" evidence="1">
    <location>
        <begin position="12"/>
        <end position="36"/>
    </location>
</feature>
<comment type="caution">
    <text evidence="2">The sequence shown here is derived from an EMBL/GenBank/DDBJ whole genome shotgun (WGS) entry which is preliminary data.</text>
</comment>
<protein>
    <submittedName>
        <fullName evidence="2">Uncharacterized membrane protein YoaK (UPF0700 family)</fullName>
    </submittedName>
</protein>
<dbReference type="InterPro" id="IPR010699">
    <property type="entry name" value="DUF1275"/>
</dbReference>